<dbReference type="Proteomes" id="UP000269221">
    <property type="component" value="Unassembled WGS sequence"/>
</dbReference>
<protein>
    <submittedName>
        <fullName evidence="2">Uncharacterized protein</fullName>
    </submittedName>
</protein>
<dbReference type="AlphaFoldDB" id="A0A3M0KFZ2"/>
<reference evidence="2 3" key="1">
    <citation type="submission" date="2018-07" db="EMBL/GenBank/DDBJ databases">
        <title>A high quality draft genome assembly of the barn swallow (H. rustica rustica).</title>
        <authorList>
            <person name="Formenti G."/>
            <person name="Chiara M."/>
            <person name="Poveda L."/>
            <person name="Francoijs K.-J."/>
            <person name="Bonisoli-Alquati A."/>
            <person name="Canova L."/>
            <person name="Gianfranceschi L."/>
            <person name="Horner D.S."/>
            <person name="Saino N."/>
        </authorList>
    </citation>
    <scope>NUCLEOTIDE SEQUENCE [LARGE SCALE GENOMIC DNA]</scope>
    <source>
        <strain evidence="2">Chelidonia</strain>
        <tissue evidence="2">Blood</tissue>
    </source>
</reference>
<dbReference type="OrthoDB" id="9356500at2759"/>
<feature type="region of interest" description="Disordered" evidence="1">
    <location>
        <begin position="1"/>
        <end position="20"/>
    </location>
</feature>
<proteinExistence type="predicted"/>
<keyword evidence="3" id="KW-1185">Reference proteome</keyword>
<evidence type="ECO:0000313" key="3">
    <source>
        <dbReference type="Proteomes" id="UP000269221"/>
    </source>
</evidence>
<dbReference type="EMBL" id="QRBI01000112">
    <property type="protein sequence ID" value="RMC10000.1"/>
    <property type="molecule type" value="Genomic_DNA"/>
</dbReference>
<name>A0A3M0KFZ2_HIRRU</name>
<evidence type="ECO:0000313" key="2">
    <source>
        <dbReference type="EMBL" id="RMC10000.1"/>
    </source>
</evidence>
<dbReference type="STRING" id="333673.A0A3M0KFZ2"/>
<sequence length="80" mass="9386">MEPALLGRKWSSQPSNRARGNGQRLMYRKFHLNARKSFFPVLVTEHWNMLPREVVESLALQIFNNCLDAVLRDVFWDDPA</sequence>
<comment type="caution">
    <text evidence="2">The sequence shown here is derived from an EMBL/GenBank/DDBJ whole genome shotgun (WGS) entry which is preliminary data.</text>
</comment>
<organism evidence="2 3">
    <name type="scientific">Hirundo rustica rustica</name>
    <dbReference type="NCBI Taxonomy" id="333673"/>
    <lineage>
        <taxon>Eukaryota</taxon>
        <taxon>Metazoa</taxon>
        <taxon>Chordata</taxon>
        <taxon>Craniata</taxon>
        <taxon>Vertebrata</taxon>
        <taxon>Euteleostomi</taxon>
        <taxon>Archelosauria</taxon>
        <taxon>Archosauria</taxon>
        <taxon>Dinosauria</taxon>
        <taxon>Saurischia</taxon>
        <taxon>Theropoda</taxon>
        <taxon>Coelurosauria</taxon>
        <taxon>Aves</taxon>
        <taxon>Neognathae</taxon>
        <taxon>Neoaves</taxon>
        <taxon>Telluraves</taxon>
        <taxon>Australaves</taxon>
        <taxon>Passeriformes</taxon>
        <taxon>Sylvioidea</taxon>
        <taxon>Hirundinidae</taxon>
        <taxon>Hirundo</taxon>
    </lineage>
</organism>
<evidence type="ECO:0000256" key="1">
    <source>
        <dbReference type="SAM" id="MobiDB-lite"/>
    </source>
</evidence>
<gene>
    <name evidence="2" type="ORF">DUI87_12791</name>
</gene>
<accession>A0A3M0KFZ2</accession>